<protein>
    <submittedName>
        <fullName evidence="1">Uncharacterized protein</fullName>
    </submittedName>
</protein>
<sequence length="80" mass="8577">MISDTTPPLLHSIAPDVNWGRKLQRQQLEGSTLIGTALMPVSGLSVTQADDCEYIIDGRVLVAGAKGISLSRQDRQCLGL</sequence>
<gene>
    <name evidence="1" type="ORF">SAMN05444141_1051</name>
</gene>
<dbReference type="EMBL" id="FPBD01000005">
    <property type="protein sequence ID" value="SFT92918.1"/>
    <property type="molecule type" value="Genomic_DNA"/>
</dbReference>
<dbReference type="Proteomes" id="UP000183371">
    <property type="component" value="Unassembled WGS sequence"/>
</dbReference>
<evidence type="ECO:0000313" key="2">
    <source>
        <dbReference type="Proteomes" id="UP000183371"/>
    </source>
</evidence>
<organism evidence="1 2">
    <name type="scientific">Pseudovibrio denitrificans</name>
    <dbReference type="NCBI Taxonomy" id="258256"/>
    <lineage>
        <taxon>Bacteria</taxon>
        <taxon>Pseudomonadati</taxon>
        <taxon>Pseudomonadota</taxon>
        <taxon>Alphaproteobacteria</taxon>
        <taxon>Hyphomicrobiales</taxon>
        <taxon>Stappiaceae</taxon>
        <taxon>Pseudovibrio</taxon>
    </lineage>
</organism>
<evidence type="ECO:0000313" key="1">
    <source>
        <dbReference type="EMBL" id="SFT92918.1"/>
    </source>
</evidence>
<accession>A0A1I7C0L1</accession>
<keyword evidence="2" id="KW-1185">Reference proteome</keyword>
<proteinExistence type="predicted"/>
<dbReference type="AlphaFoldDB" id="A0A1I7C0L1"/>
<name>A0A1I7C0L1_9HYPH</name>
<reference evidence="2" key="1">
    <citation type="submission" date="2016-10" db="EMBL/GenBank/DDBJ databases">
        <authorList>
            <person name="Varghese N."/>
            <person name="Submissions S."/>
        </authorList>
    </citation>
    <scope>NUCLEOTIDE SEQUENCE [LARGE SCALE GENOMIC DNA]</scope>
    <source>
        <strain evidence="2">DSM 17465</strain>
    </source>
</reference>